<sequence>HSAAMGILYVDGHTRVYSGKRRVSKTHITRLRTAGPATEENWVCDGEGEPVLVVMQKPGQSLVKELKALLPDMRELVGDRRVTICFDRGGWSPELFWDLQQANFHFLTYRKGGSAKNRPVPSSRSAIARRARSTS</sequence>
<feature type="non-terminal residue" evidence="2">
    <location>
        <position position="1"/>
    </location>
</feature>
<evidence type="ECO:0000313" key="2">
    <source>
        <dbReference type="EMBL" id="EQD64672.1"/>
    </source>
</evidence>
<protein>
    <recommendedName>
        <fullName evidence="3">Transposase IS4 family protein</fullName>
    </recommendedName>
</protein>
<organism evidence="2">
    <name type="scientific">mine drainage metagenome</name>
    <dbReference type="NCBI Taxonomy" id="410659"/>
    <lineage>
        <taxon>unclassified sequences</taxon>
        <taxon>metagenomes</taxon>
        <taxon>ecological metagenomes</taxon>
    </lineage>
</organism>
<evidence type="ECO:0008006" key="3">
    <source>
        <dbReference type="Google" id="ProtNLM"/>
    </source>
</evidence>
<evidence type="ECO:0000256" key="1">
    <source>
        <dbReference type="SAM" id="MobiDB-lite"/>
    </source>
</evidence>
<dbReference type="InterPro" id="IPR049343">
    <property type="entry name" value="Transposase_29"/>
</dbReference>
<name>T1B433_9ZZZZ</name>
<dbReference type="AlphaFoldDB" id="T1B433"/>
<proteinExistence type="predicted"/>
<feature type="region of interest" description="Disordered" evidence="1">
    <location>
        <begin position="113"/>
        <end position="135"/>
    </location>
</feature>
<comment type="caution">
    <text evidence="2">The sequence shown here is derived from an EMBL/GenBank/DDBJ whole genome shotgun (WGS) entry which is preliminary data.</text>
</comment>
<reference evidence="2" key="1">
    <citation type="submission" date="2013-08" db="EMBL/GenBank/DDBJ databases">
        <authorList>
            <person name="Mendez C."/>
            <person name="Richter M."/>
            <person name="Ferrer M."/>
            <person name="Sanchez J."/>
        </authorList>
    </citation>
    <scope>NUCLEOTIDE SEQUENCE</scope>
</reference>
<reference evidence="2" key="2">
    <citation type="journal article" date="2014" name="ISME J.">
        <title>Microbial stratification in low pH oxic and suboxic macroscopic growths along an acid mine drainage.</title>
        <authorList>
            <person name="Mendez-Garcia C."/>
            <person name="Mesa V."/>
            <person name="Sprenger R.R."/>
            <person name="Richter M."/>
            <person name="Diez M.S."/>
            <person name="Solano J."/>
            <person name="Bargiela R."/>
            <person name="Golyshina O.V."/>
            <person name="Manteca A."/>
            <person name="Ramos J.L."/>
            <person name="Gallego J.R."/>
            <person name="Llorente I."/>
            <person name="Martins Dos Santos V.A."/>
            <person name="Jensen O.N."/>
            <person name="Pelaez A.I."/>
            <person name="Sanchez J."/>
            <person name="Ferrer M."/>
        </authorList>
    </citation>
    <scope>NUCLEOTIDE SEQUENCE</scope>
</reference>
<dbReference type="Pfam" id="PF21804">
    <property type="entry name" value="Transposase_29"/>
    <property type="match status" value="1"/>
</dbReference>
<accession>T1B433</accession>
<gene>
    <name evidence="2" type="ORF">B1B_06623</name>
</gene>
<dbReference type="EMBL" id="AUZY01004195">
    <property type="protein sequence ID" value="EQD64672.1"/>
    <property type="molecule type" value="Genomic_DNA"/>
</dbReference>